<dbReference type="Proteomes" id="UP000013785">
    <property type="component" value="Unassembled WGS sequence"/>
</dbReference>
<dbReference type="GO" id="GO:0016301">
    <property type="term" value="F:kinase activity"/>
    <property type="evidence" value="ECO:0007669"/>
    <property type="project" value="UniProtKB-KW"/>
</dbReference>
<dbReference type="PATRIC" id="fig|1158610.3.peg.358"/>
<dbReference type="InterPro" id="IPR018484">
    <property type="entry name" value="FGGY_N"/>
</dbReference>
<proteinExistence type="inferred from homology"/>
<evidence type="ECO:0000256" key="2">
    <source>
        <dbReference type="ARBA" id="ARBA00022679"/>
    </source>
</evidence>
<dbReference type="OrthoDB" id="9760563at2"/>
<feature type="domain" description="Carbohydrate kinase FGGY C-terminal" evidence="5">
    <location>
        <begin position="278"/>
        <end position="476"/>
    </location>
</feature>
<reference evidence="6 7" key="1">
    <citation type="submission" date="2013-02" db="EMBL/GenBank/DDBJ databases">
        <title>The Genome Sequence of Enterococcus phoeniculicola BAA-412.</title>
        <authorList>
            <consortium name="The Broad Institute Genome Sequencing Platform"/>
            <consortium name="The Broad Institute Genome Sequencing Center for Infectious Disease"/>
            <person name="Earl A.M."/>
            <person name="Gilmore M.S."/>
            <person name="Lebreton F."/>
            <person name="Walker B."/>
            <person name="Young S.K."/>
            <person name="Zeng Q."/>
            <person name="Gargeya S."/>
            <person name="Fitzgerald M."/>
            <person name="Haas B."/>
            <person name="Abouelleil A."/>
            <person name="Alvarado L."/>
            <person name="Arachchi H.M."/>
            <person name="Berlin A.M."/>
            <person name="Chapman S.B."/>
            <person name="Dewar J."/>
            <person name="Goldberg J."/>
            <person name="Griggs A."/>
            <person name="Gujja S."/>
            <person name="Hansen M."/>
            <person name="Howarth C."/>
            <person name="Imamovic A."/>
            <person name="Larimer J."/>
            <person name="McCowan C."/>
            <person name="Murphy C."/>
            <person name="Neiman D."/>
            <person name="Pearson M."/>
            <person name="Priest M."/>
            <person name="Roberts A."/>
            <person name="Saif S."/>
            <person name="Shea T."/>
            <person name="Sisk P."/>
            <person name="Sykes S."/>
            <person name="Wortman J."/>
            <person name="Nusbaum C."/>
            <person name="Birren B."/>
        </authorList>
    </citation>
    <scope>NUCLEOTIDE SEQUENCE [LARGE SCALE GENOMIC DNA]</scope>
    <source>
        <strain evidence="6 7">ATCC BAA-412</strain>
    </source>
</reference>
<keyword evidence="2" id="KW-0808">Transferase</keyword>
<dbReference type="PANTHER" id="PTHR43095">
    <property type="entry name" value="SUGAR KINASE"/>
    <property type="match status" value="1"/>
</dbReference>
<dbReference type="Gene3D" id="3.30.420.40">
    <property type="match status" value="2"/>
</dbReference>
<accession>R3WN04</accession>
<keyword evidence="3 6" id="KW-0418">Kinase</keyword>
<dbReference type="AlphaFoldDB" id="R3WN04"/>
<protein>
    <submittedName>
        <fullName evidence="6">Carbohydrate kinase, FGGY family protein</fullName>
    </submittedName>
</protein>
<dbReference type="PANTHER" id="PTHR43095:SF5">
    <property type="entry name" value="XYLULOSE KINASE"/>
    <property type="match status" value="1"/>
</dbReference>
<comment type="caution">
    <text evidence="6">The sequence shown here is derived from an EMBL/GenBank/DDBJ whole genome shotgun (WGS) entry which is preliminary data.</text>
</comment>
<dbReference type="InterPro" id="IPR043129">
    <property type="entry name" value="ATPase_NBD"/>
</dbReference>
<comment type="similarity">
    <text evidence="1">Belongs to the FGGY kinase family.</text>
</comment>
<dbReference type="SUPFAM" id="SSF53067">
    <property type="entry name" value="Actin-like ATPase domain"/>
    <property type="match status" value="2"/>
</dbReference>
<organism evidence="6 7">
    <name type="scientific">Enterococcus phoeniculicola ATCC BAA-412</name>
    <dbReference type="NCBI Taxonomy" id="1158610"/>
    <lineage>
        <taxon>Bacteria</taxon>
        <taxon>Bacillati</taxon>
        <taxon>Bacillota</taxon>
        <taxon>Bacilli</taxon>
        <taxon>Lactobacillales</taxon>
        <taxon>Enterococcaceae</taxon>
        <taxon>Enterococcus</taxon>
    </lineage>
</organism>
<dbReference type="EMBL" id="AJAT01000007">
    <property type="protein sequence ID" value="EOL48832.1"/>
    <property type="molecule type" value="Genomic_DNA"/>
</dbReference>
<dbReference type="InterPro" id="IPR050406">
    <property type="entry name" value="FGGY_Carb_Kinase"/>
</dbReference>
<evidence type="ECO:0000259" key="5">
    <source>
        <dbReference type="Pfam" id="PF02782"/>
    </source>
</evidence>
<evidence type="ECO:0000313" key="6">
    <source>
        <dbReference type="EMBL" id="EOL48832.1"/>
    </source>
</evidence>
<evidence type="ECO:0000259" key="4">
    <source>
        <dbReference type="Pfam" id="PF00370"/>
    </source>
</evidence>
<evidence type="ECO:0000256" key="3">
    <source>
        <dbReference type="ARBA" id="ARBA00022777"/>
    </source>
</evidence>
<dbReference type="Pfam" id="PF02782">
    <property type="entry name" value="FGGY_C"/>
    <property type="match status" value="1"/>
</dbReference>
<keyword evidence="7" id="KW-1185">Reference proteome</keyword>
<dbReference type="RefSeq" id="WP_010767058.1">
    <property type="nucleotide sequence ID" value="NZ_ASWE01000004.1"/>
</dbReference>
<sequence length="534" mass="58482">MTDKAQIIEDIQNGRTSLGIELGSTRIKAVLIDSTHQTIASGSFEWENQLIDSIWTYALDEIWKGLQTSYREMAAEVFSSYGLVLKKIGSFGISAMMHGYMAFDKEGKLLVPFRTWRNAITEQAEKELTELFEFNIPQRWSIAHLYQAILNEEAHVPQIDYLTTLAGYIHWQLTGKKVLGVGDASGMFPIGEDGSTYDEKMLQQFTQKIEKNHYPWKIEAILPTVLSAGEEAGVLTEKGARMLDLSGSLEAGAIVCPPEGDAGTGMVATNSVAKRTGNVSAGTSVFAMIVLENQLKAVHPEIDLVTTPSGEAVAMVHANNCSSDINAWVKLFAEFMEAMGMSVDMNHLFETLFIQALKGEDDGGGLLSFGYYSGENITGLKEGRPLFVRTPDSDFTLANFMRTHLFSALGALKIGMDILGKEEQVQIDKIFGHGGLFKTKEVGQRIMAAAMNSPVSVMETAGEGGAWGIALLAEYAREKQAGQTLSDYLNEVVFRGETGVEIAPDDKDIAGFETFIKRYKKGLAIEQAAVDFLN</sequence>
<dbReference type="CDD" id="cd07809">
    <property type="entry name" value="ASKHA_NBD_FGGY_BaXK-like"/>
    <property type="match status" value="1"/>
</dbReference>
<gene>
    <name evidence="6" type="ORF">UC3_00383</name>
</gene>
<dbReference type="Pfam" id="PF00370">
    <property type="entry name" value="FGGY_N"/>
    <property type="match status" value="1"/>
</dbReference>
<dbReference type="GO" id="GO:0005975">
    <property type="term" value="P:carbohydrate metabolic process"/>
    <property type="evidence" value="ECO:0007669"/>
    <property type="project" value="InterPro"/>
</dbReference>
<dbReference type="STRING" id="154621.RV11_GL003328"/>
<dbReference type="InterPro" id="IPR018485">
    <property type="entry name" value="FGGY_C"/>
</dbReference>
<evidence type="ECO:0000313" key="7">
    <source>
        <dbReference type="Proteomes" id="UP000013785"/>
    </source>
</evidence>
<name>R3WN04_9ENTE</name>
<dbReference type="eggNOG" id="COG1070">
    <property type="taxonomic scope" value="Bacteria"/>
</dbReference>
<dbReference type="HOGENOM" id="CLU_509692_0_0_9"/>
<feature type="domain" description="Carbohydrate kinase FGGY N-terminal" evidence="4">
    <location>
        <begin position="18"/>
        <end position="243"/>
    </location>
</feature>
<evidence type="ECO:0000256" key="1">
    <source>
        <dbReference type="ARBA" id="ARBA00009156"/>
    </source>
</evidence>